<dbReference type="AlphaFoldDB" id="A0A1Q5ZV92"/>
<dbReference type="EMBL" id="MPPL01000001">
    <property type="protein sequence ID" value="OKS85694.1"/>
    <property type="molecule type" value="Genomic_DNA"/>
</dbReference>
<comment type="caution">
    <text evidence="1">The sequence shown here is derived from an EMBL/GenBank/DDBJ whole genome shotgun (WGS) entry which is preliminary data.</text>
</comment>
<organism evidence="1 2">
    <name type="scientific">Mucilaginibacter polytrichastri</name>
    <dbReference type="NCBI Taxonomy" id="1302689"/>
    <lineage>
        <taxon>Bacteria</taxon>
        <taxon>Pseudomonadati</taxon>
        <taxon>Bacteroidota</taxon>
        <taxon>Sphingobacteriia</taxon>
        <taxon>Sphingobacteriales</taxon>
        <taxon>Sphingobacteriaceae</taxon>
        <taxon>Mucilaginibacter</taxon>
    </lineage>
</organism>
<gene>
    <name evidence="1" type="ORF">RG47T_1140</name>
</gene>
<dbReference type="RefSeq" id="WP_074488490.1">
    <property type="nucleotide sequence ID" value="NZ_FPAM01000002.1"/>
</dbReference>
<sequence>MFTNISWADYFAGAAITAGIYYSYVGLRYYTSDLKELLSGRRKPQLQAALKNGSDQFGIAESNHPNENYTKAEGDDEFAEVEHLIGRLNTVIADASQKKADPQEFRQYLQLVLAEYPNVKNSPLRSSVNELIVSECEKYGAVTLTENEVDLLWDTK</sequence>
<accession>A0A1Q5ZV92</accession>
<dbReference type="OrthoDB" id="800022at2"/>
<keyword evidence="2" id="KW-1185">Reference proteome</keyword>
<evidence type="ECO:0000313" key="2">
    <source>
        <dbReference type="Proteomes" id="UP000186720"/>
    </source>
</evidence>
<name>A0A1Q5ZV92_9SPHI</name>
<proteinExistence type="predicted"/>
<dbReference type="STRING" id="1302689.RG47T_1140"/>
<protein>
    <submittedName>
        <fullName evidence="1">Uncharacterized protein</fullName>
    </submittedName>
</protein>
<reference evidence="1 2" key="1">
    <citation type="submission" date="2016-11" db="EMBL/GenBank/DDBJ databases">
        <title>Whole Genome Sequencing of Mucilaginibacter polytrichastri RG4-7(T) isolated from the moss sample.</title>
        <authorList>
            <person name="Li Y."/>
        </authorList>
    </citation>
    <scope>NUCLEOTIDE SEQUENCE [LARGE SCALE GENOMIC DNA]</scope>
    <source>
        <strain evidence="1 2">RG4-7</strain>
    </source>
</reference>
<dbReference type="Proteomes" id="UP000186720">
    <property type="component" value="Unassembled WGS sequence"/>
</dbReference>
<evidence type="ECO:0000313" key="1">
    <source>
        <dbReference type="EMBL" id="OKS85694.1"/>
    </source>
</evidence>